<keyword evidence="4 8" id="KW-1003">Cell membrane</keyword>
<keyword evidence="6 8" id="KW-1133">Transmembrane helix</keyword>
<evidence type="ECO:0000256" key="7">
    <source>
        <dbReference type="ARBA" id="ARBA00023136"/>
    </source>
</evidence>
<sequence>MAVLEWLGLTMELSLGISLATWLACAGVLLLGAFVQRATGFGLAVVGAPLLLMLEPRLVPVVLVLFGFTVSLMMVRRYWHEVHLREISVALVGRLPGNGLGIWLLLAAPMAVLETLIAAIVLFAVGVTLCRFHVPVNRVTLFVAGVLSGIFGTVAAIGGPPIVLLMHGFSPDRMRGNLAAFFVITSLLTLATLALAGQLSIWHFKLALTFLPAVLIGNALADAVAHRLDKVLLQRCSLALCTLAALGLLL</sequence>
<feature type="transmembrane region" description="Helical" evidence="8">
    <location>
        <begin position="178"/>
        <end position="196"/>
    </location>
</feature>
<feature type="transmembrane region" description="Helical" evidence="8">
    <location>
        <begin position="202"/>
        <end position="220"/>
    </location>
</feature>
<dbReference type="Proteomes" id="UP000623776">
    <property type="component" value="Unassembled WGS sequence"/>
</dbReference>
<evidence type="ECO:0000256" key="6">
    <source>
        <dbReference type="ARBA" id="ARBA00022989"/>
    </source>
</evidence>
<dbReference type="EMBL" id="BMXN01000030">
    <property type="protein sequence ID" value="GGW39322.1"/>
    <property type="molecule type" value="Genomic_DNA"/>
</dbReference>
<feature type="transmembrane region" description="Helical" evidence="8">
    <location>
        <begin position="141"/>
        <end position="166"/>
    </location>
</feature>
<evidence type="ECO:0000313" key="10">
    <source>
        <dbReference type="Proteomes" id="UP000623776"/>
    </source>
</evidence>
<evidence type="ECO:0000256" key="4">
    <source>
        <dbReference type="ARBA" id="ARBA00022475"/>
    </source>
</evidence>
<keyword evidence="3" id="KW-0813">Transport</keyword>
<comment type="similarity">
    <text evidence="2 8">Belongs to the 4-toluene sulfonate uptake permease (TSUP) (TC 2.A.102) family.</text>
</comment>
<keyword evidence="7 8" id="KW-0472">Membrane</keyword>
<feature type="transmembrane region" description="Helical" evidence="8">
    <location>
        <begin position="6"/>
        <end position="31"/>
    </location>
</feature>
<reference evidence="10" key="1">
    <citation type="journal article" date="2019" name="Int. J. Syst. Evol. Microbiol.">
        <title>The Global Catalogue of Microorganisms (GCM) 10K type strain sequencing project: providing services to taxonomists for standard genome sequencing and annotation.</title>
        <authorList>
            <consortium name="The Broad Institute Genomics Platform"/>
            <consortium name="The Broad Institute Genome Sequencing Center for Infectious Disease"/>
            <person name="Wu L."/>
            <person name="Ma J."/>
        </authorList>
    </citation>
    <scope>NUCLEOTIDE SEQUENCE [LARGE SCALE GENOMIC DNA]</scope>
    <source>
        <strain evidence="10">KCTC 22154</strain>
    </source>
</reference>
<proteinExistence type="inferred from homology"/>
<dbReference type="GO" id="GO:0005886">
    <property type="term" value="C:plasma membrane"/>
    <property type="evidence" value="ECO:0007669"/>
    <property type="project" value="UniProtKB-SubCell"/>
</dbReference>
<comment type="subcellular location">
    <subcellularLocation>
        <location evidence="1 8">Cell membrane</location>
        <topology evidence="1 8">Multi-pass membrane protein</topology>
    </subcellularLocation>
</comment>
<name>A0A8H9I5Y9_9GAMM</name>
<dbReference type="PANTHER" id="PTHR30269">
    <property type="entry name" value="TRANSMEMBRANE PROTEIN YFCA"/>
    <property type="match status" value="1"/>
</dbReference>
<dbReference type="Pfam" id="PF01925">
    <property type="entry name" value="TauE"/>
    <property type="match status" value="1"/>
</dbReference>
<feature type="transmembrane region" description="Helical" evidence="8">
    <location>
        <begin position="60"/>
        <end position="79"/>
    </location>
</feature>
<accession>A0A8H9I5Y9</accession>
<gene>
    <name evidence="9" type="ORF">GCM10007157_32800</name>
</gene>
<evidence type="ECO:0000256" key="2">
    <source>
        <dbReference type="ARBA" id="ARBA00009142"/>
    </source>
</evidence>
<protein>
    <recommendedName>
        <fullName evidence="8">Probable membrane transporter protein</fullName>
    </recommendedName>
</protein>
<evidence type="ECO:0000256" key="5">
    <source>
        <dbReference type="ARBA" id="ARBA00022692"/>
    </source>
</evidence>
<keyword evidence="5 8" id="KW-0812">Transmembrane</keyword>
<dbReference type="AlphaFoldDB" id="A0A8H9I5Y9"/>
<evidence type="ECO:0000256" key="3">
    <source>
        <dbReference type="ARBA" id="ARBA00022448"/>
    </source>
</evidence>
<keyword evidence="10" id="KW-1185">Reference proteome</keyword>
<evidence type="ECO:0000256" key="8">
    <source>
        <dbReference type="RuleBase" id="RU363041"/>
    </source>
</evidence>
<feature type="transmembrane region" description="Helical" evidence="8">
    <location>
        <begin position="100"/>
        <end position="129"/>
    </location>
</feature>
<organism evidence="9 10">
    <name type="scientific">Vreelandella hamiltonii</name>
    <dbReference type="NCBI Taxonomy" id="502829"/>
    <lineage>
        <taxon>Bacteria</taxon>
        <taxon>Pseudomonadati</taxon>
        <taxon>Pseudomonadota</taxon>
        <taxon>Gammaproteobacteria</taxon>
        <taxon>Oceanospirillales</taxon>
        <taxon>Halomonadaceae</taxon>
        <taxon>Vreelandella</taxon>
    </lineage>
</organism>
<dbReference type="InterPro" id="IPR052017">
    <property type="entry name" value="TSUP"/>
</dbReference>
<evidence type="ECO:0000313" key="9">
    <source>
        <dbReference type="EMBL" id="GGW39322.1"/>
    </source>
</evidence>
<evidence type="ECO:0000256" key="1">
    <source>
        <dbReference type="ARBA" id="ARBA00004651"/>
    </source>
</evidence>
<comment type="caution">
    <text evidence="9">The sequence shown here is derived from an EMBL/GenBank/DDBJ whole genome shotgun (WGS) entry which is preliminary data.</text>
</comment>
<dbReference type="InterPro" id="IPR002781">
    <property type="entry name" value="TM_pro_TauE-like"/>
</dbReference>
<dbReference type="PANTHER" id="PTHR30269:SF37">
    <property type="entry name" value="MEMBRANE TRANSPORTER PROTEIN"/>
    <property type="match status" value="1"/>
</dbReference>